<feature type="transmembrane region" description="Helical" evidence="1">
    <location>
        <begin position="254"/>
        <end position="273"/>
    </location>
</feature>
<dbReference type="RefSeq" id="WP_011734172.1">
    <property type="nucleotide sequence ID" value="NC_008609.1"/>
</dbReference>
<gene>
    <name evidence="2" type="ordered locus">Ppro_0222</name>
</gene>
<evidence type="ECO:0000313" key="2">
    <source>
        <dbReference type="EMBL" id="ABK97858.1"/>
    </source>
</evidence>
<keyword evidence="1" id="KW-0812">Transmembrane</keyword>
<keyword evidence="1" id="KW-1133">Transmembrane helix</keyword>
<accession>A1AKI8</accession>
<dbReference type="AlphaFoldDB" id="A1AKI8"/>
<keyword evidence="3" id="KW-1185">Reference proteome</keyword>
<dbReference type="EMBL" id="CP000482">
    <property type="protein sequence ID" value="ABK97858.1"/>
    <property type="molecule type" value="Genomic_DNA"/>
</dbReference>
<feature type="transmembrane region" description="Helical" evidence="1">
    <location>
        <begin position="186"/>
        <end position="207"/>
    </location>
</feature>
<organism evidence="2 3">
    <name type="scientific">Pelobacter propionicus (strain DSM 2379 / NBRC 103807 / OttBd1)</name>
    <dbReference type="NCBI Taxonomy" id="338966"/>
    <lineage>
        <taxon>Bacteria</taxon>
        <taxon>Pseudomonadati</taxon>
        <taxon>Thermodesulfobacteriota</taxon>
        <taxon>Desulfuromonadia</taxon>
        <taxon>Desulfuromonadales</taxon>
        <taxon>Desulfuromonadaceae</taxon>
        <taxon>Pelobacter</taxon>
    </lineage>
</organism>
<evidence type="ECO:0000313" key="3">
    <source>
        <dbReference type="Proteomes" id="UP000006732"/>
    </source>
</evidence>
<dbReference type="OrthoDB" id="9996561at2"/>
<reference evidence="2 3" key="1">
    <citation type="submission" date="2006-10" db="EMBL/GenBank/DDBJ databases">
        <title>Complete sequence of chromosome of Pelobacter propionicus DSM 2379.</title>
        <authorList>
            <consortium name="US DOE Joint Genome Institute"/>
            <person name="Copeland A."/>
            <person name="Lucas S."/>
            <person name="Lapidus A."/>
            <person name="Barry K."/>
            <person name="Detter J.C."/>
            <person name="Glavina del Rio T."/>
            <person name="Hammon N."/>
            <person name="Israni S."/>
            <person name="Dalin E."/>
            <person name="Tice H."/>
            <person name="Pitluck S."/>
            <person name="Saunders E."/>
            <person name="Brettin T."/>
            <person name="Bruce D."/>
            <person name="Han C."/>
            <person name="Tapia R."/>
            <person name="Schmutz J."/>
            <person name="Larimer F."/>
            <person name="Land M."/>
            <person name="Hauser L."/>
            <person name="Kyrpides N."/>
            <person name="Kim E."/>
            <person name="Lovley D."/>
            <person name="Richardson P."/>
        </authorList>
    </citation>
    <scope>NUCLEOTIDE SEQUENCE [LARGE SCALE GENOMIC DNA]</scope>
    <source>
        <strain evidence="3">DSM 2379 / NBRC 103807 / OttBd1</strain>
    </source>
</reference>
<dbReference type="KEGG" id="ppd:Ppro_0222"/>
<protein>
    <submittedName>
        <fullName evidence="2">Uncharacterized protein</fullName>
    </submittedName>
</protein>
<keyword evidence="1" id="KW-0472">Membrane</keyword>
<dbReference type="HOGENOM" id="CLU_707591_0_0_7"/>
<proteinExistence type="predicted"/>
<dbReference type="STRING" id="338966.Ppro_0222"/>
<name>A1AKI8_PELPD</name>
<sequence length="390" mass="42002">MDNSEQLLMGGTAIIVPGQMAYIKLPAEVIRNYVDSRFPMLAKCPDADFIRGYDHRWIGGHDLFVDVPRTMMDSGPLSALKQTGHILATDFPTKAGIPFPGLSGSGFGQWLVDAGIPKGFLSIHWADGCLGFLSIAEGSSDLLQAIHGTLVMNADTFFDTFVEGGIEIALAVAARSAWTLAAFNPVFAVVGAVENIIAGIISAYHTFSVYIDPLTFFGSAGTSALIGFGLSYGLAKESLSDATLDGLRSGAVGAFFSLSPVFGYGALAGFVAYKLGGKLAKMHNTSLRVLLKIDENAYDQLLEEMCRGNIHLGELLSRAEINISLVDNSVVLPTQSDIFDDKTQILPESMPLLDSDVRTIPVKNEYFAVRSRILSDDSRILSDWYRNALA</sequence>
<feature type="transmembrane region" description="Helical" evidence="1">
    <location>
        <begin position="214"/>
        <end position="234"/>
    </location>
</feature>
<dbReference type="Proteomes" id="UP000006732">
    <property type="component" value="Chromosome"/>
</dbReference>
<evidence type="ECO:0000256" key="1">
    <source>
        <dbReference type="SAM" id="Phobius"/>
    </source>
</evidence>